<dbReference type="EMBL" id="JAOPLL010000002">
    <property type="protein sequence ID" value="MDM5071121.1"/>
    <property type="molecule type" value="Genomic_DNA"/>
</dbReference>
<accession>A0ABT7PWQ8</accession>
<comment type="caution">
    <text evidence="1">The sequence shown here is derived from an EMBL/GenBank/DDBJ whole genome shotgun (WGS) entry which is preliminary data.</text>
</comment>
<name>A0ABT7PWQ8_9GAMM</name>
<dbReference type="RefSeq" id="WP_290017379.1">
    <property type="nucleotide sequence ID" value="NZ_JAOPLL010000002.1"/>
</dbReference>
<dbReference type="Proteomes" id="UP001168107">
    <property type="component" value="Unassembled WGS sequence"/>
</dbReference>
<evidence type="ECO:0000313" key="2">
    <source>
        <dbReference type="Proteomes" id="UP001168107"/>
    </source>
</evidence>
<evidence type="ECO:0000313" key="1">
    <source>
        <dbReference type="EMBL" id="MDM5071121.1"/>
    </source>
</evidence>
<protein>
    <submittedName>
        <fullName evidence="1">Uncharacterized protein</fullName>
    </submittedName>
</protein>
<reference evidence="1" key="1">
    <citation type="submission" date="2024-05" db="EMBL/GenBank/DDBJ databases">
        <title>WGS of Aeromonas isolates.</title>
        <authorList>
            <person name="Lee H."/>
        </authorList>
    </citation>
    <scope>NUCLEOTIDE SEQUENCE</scope>
    <source>
        <strain evidence="1">SU58-3</strain>
    </source>
</reference>
<organism evidence="1 2">
    <name type="scientific">Aeromonas bestiarum</name>
    <dbReference type="NCBI Taxonomy" id="105751"/>
    <lineage>
        <taxon>Bacteria</taxon>
        <taxon>Pseudomonadati</taxon>
        <taxon>Pseudomonadota</taxon>
        <taxon>Gammaproteobacteria</taxon>
        <taxon>Aeromonadales</taxon>
        <taxon>Aeromonadaceae</taxon>
        <taxon>Aeromonas</taxon>
    </lineage>
</organism>
<gene>
    <name evidence="1" type="ORF">OB935_04530</name>
</gene>
<proteinExistence type="predicted"/>
<sequence length="129" mass="14058">MNAPKNGGITGSLGILKRVFLRAYTQSAFGKTKAMGYDELAEWLTVNGCPTSVDDCKSAKRAKLVGQCVPVTTRTVRLVRVILQECPGLELGALFKPEDMPQLQSRLNNPKTEIAQITQDAPSHEVITD</sequence>
<keyword evidence="2" id="KW-1185">Reference proteome</keyword>